<organism evidence="1 2">
    <name type="scientific">Zalaria obscura</name>
    <dbReference type="NCBI Taxonomy" id="2024903"/>
    <lineage>
        <taxon>Eukaryota</taxon>
        <taxon>Fungi</taxon>
        <taxon>Dikarya</taxon>
        <taxon>Ascomycota</taxon>
        <taxon>Pezizomycotina</taxon>
        <taxon>Dothideomycetes</taxon>
        <taxon>Dothideomycetidae</taxon>
        <taxon>Dothideales</taxon>
        <taxon>Zalariaceae</taxon>
        <taxon>Zalaria</taxon>
    </lineage>
</organism>
<evidence type="ECO:0000313" key="1">
    <source>
        <dbReference type="EMBL" id="KAK8202164.1"/>
    </source>
</evidence>
<evidence type="ECO:0000313" key="2">
    <source>
        <dbReference type="Proteomes" id="UP001320706"/>
    </source>
</evidence>
<protein>
    <submittedName>
        <fullName evidence="1">Uncharacterized protein</fullName>
    </submittedName>
</protein>
<accession>A0ACC3S8Q3</accession>
<proteinExistence type="predicted"/>
<dbReference type="Proteomes" id="UP001320706">
    <property type="component" value="Unassembled WGS sequence"/>
</dbReference>
<dbReference type="EMBL" id="JAMKPW020000033">
    <property type="protein sequence ID" value="KAK8202164.1"/>
    <property type="molecule type" value="Genomic_DNA"/>
</dbReference>
<comment type="caution">
    <text evidence="1">The sequence shown here is derived from an EMBL/GenBank/DDBJ whole genome shotgun (WGS) entry which is preliminary data.</text>
</comment>
<sequence length="631" mass="68701">MPDSSSALDAPPTDEGCAESIRMDPLFRRPSISSESSSNSAQAGVRRLEAVSASWSKWSLYLAYAGLYLMAYATSLEGQTTTNLTVFATSAFNAHTLVSTVTVVQGVALSVVKPPMSKIADVFGRFEAFVVCVVLLTIGYIQQAGANNVKTYGAAQIFYSAGATGLQILQQIFIADTSDLLNRALCATIPDLPFLVNVWIGAPLANYILENLNWRWGYGIWAIILPVAFMPLACSLWISQRRAARRGLLPEAPYAGKSFRYVLRDLWYEMDFFGLVLLSAAISLILIPLTLAARAHGAWANPSILGMLVVGGISLVAFPLWESSERLAPHAFFPKHLLRKRTVLAGVAIAFFYFMAFYLSVFPYFYSYLLVVQNQSVTAAGHITQTFTFTSTVTSIIISFLIKYTKRYKYLVTTGCCIYLAGIGLMIKYRTEDASTASLVACQVLVGIGGAMIHVPAQLGVQASASHSEVGTATAMFLTLLEVGGAVGSAISGAIWSSYIPPKLQEYLPPETADQASAIFGNITLAARGWPMGSPTRLAINRAYQETMTKILTVAVCVCLPLIPLSLLMTNYKLDEIDQHVKGTVIGGPRQDASPEEREPLDPFAHSSRSNDYFNDLEDSRSRPDAYHKHS</sequence>
<keyword evidence="2" id="KW-1185">Reference proteome</keyword>
<reference evidence="1" key="1">
    <citation type="submission" date="2024-02" db="EMBL/GenBank/DDBJ databases">
        <title>Metagenome Assembled Genome of Zalaria obscura JY119.</title>
        <authorList>
            <person name="Vighnesh L."/>
            <person name="Jagadeeshwari U."/>
            <person name="Venkata Ramana C."/>
            <person name="Sasikala C."/>
        </authorList>
    </citation>
    <scope>NUCLEOTIDE SEQUENCE</scope>
    <source>
        <strain evidence="1">JY119</strain>
    </source>
</reference>
<name>A0ACC3S8Q3_9PEZI</name>
<gene>
    <name evidence="1" type="ORF">M8818_005690</name>
</gene>